<sequence length="285" mass="31109">MNLSLRAPFRYWKAAIRSRQSLLFSRLNNPNSLSLSSQKCSSPLTIFMALLWTHSNRSMSFLMLGAPEVNTVLQVGPHDRRGGESPQPAGHASFDAAQDMVGFLGCKQALPGHVELLINQHPQVLLLRAALSPFSVQPVFVLGIAPTHVQDLALGLVELHEVHMGPPLKPVKVPLDGIPSLQRVICTTQLGIIGKLAEGALNPAVHVTNKDVKQRRSQYQPLKNATHHRSPLGHRAIDHNSECDHPANSLSPEGQVAALPEERATCPLGTLCYFRARPNNECSLT</sequence>
<accession>A0AAN7NAW4</accession>
<dbReference type="EMBL" id="JAUNZN010000005">
    <property type="protein sequence ID" value="KAK4821259.1"/>
    <property type="molecule type" value="Genomic_DNA"/>
</dbReference>
<dbReference type="Proteomes" id="UP001333110">
    <property type="component" value="Unassembled WGS sequence"/>
</dbReference>
<organism evidence="1 2">
    <name type="scientific">Mycteria americana</name>
    <name type="common">Wood stork</name>
    <dbReference type="NCBI Taxonomy" id="33587"/>
    <lineage>
        <taxon>Eukaryota</taxon>
        <taxon>Metazoa</taxon>
        <taxon>Chordata</taxon>
        <taxon>Craniata</taxon>
        <taxon>Vertebrata</taxon>
        <taxon>Euteleostomi</taxon>
        <taxon>Archelosauria</taxon>
        <taxon>Archosauria</taxon>
        <taxon>Dinosauria</taxon>
        <taxon>Saurischia</taxon>
        <taxon>Theropoda</taxon>
        <taxon>Coelurosauria</taxon>
        <taxon>Aves</taxon>
        <taxon>Neognathae</taxon>
        <taxon>Neoaves</taxon>
        <taxon>Aequornithes</taxon>
        <taxon>Ciconiiformes</taxon>
        <taxon>Ciconiidae</taxon>
        <taxon>Mycteria</taxon>
    </lineage>
</organism>
<protein>
    <submittedName>
        <fullName evidence="1">Uncharacterized protein</fullName>
    </submittedName>
</protein>
<comment type="caution">
    <text evidence="1">The sequence shown here is derived from an EMBL/GenBank/DDBJ whole genome shotgun (WGS) entry which is preliminary data.</text>
</comment>
<name>A0AAN7NAW4_MYCAM</name>
<dbReference type="AlphaFoldDB" id="A0AAN7NAW4"/>
<gene>
    <name evidence="1" type="ORF">QYF61_017137</name>
</gene>
<evidence type="ECO:0000313" key="2">
    <source>
        <dbReference type="Proteomes" id="UP001333110"/>
    </source>
</evidence>
<evidence type="ECO:0000313" key="1">
    <source>
        <dbReference type="EMBL" id="KAK4821259.1"/>
    </source>
</evidence>
<reference evidence="1 2" key="1">
    <citation type="journal article" date="2023" name="J. Hered.">
        <title>Chromosome-level genome of the wood stork (Mycteria americana) provides insight into avian chromosome evolution.</title>
        <authorList>
            <person name="Flamio R. Jr."/>
            <person name="Ramstad K.M."/>
        </authorList>
    </citation>
    <scope>NUCLEOTIDE SEQUENCE [LARGE SCALE GENOMIC DNA]</scope>
    <source>
        <strain evidence="1">JAX WOST 10</strain>
    </source>
</reference>
<keyword evidence="2" id="KW-1185">Reference proteome</keyword>
<proteinExistence type="predicted"/>